<proteinExistence type="predicted"/>
<gene>
    <name evidence="2" type="ORF">QEH59_17840</name>
</gene>
<keyword evidence="1" id="KW-0812">Transmembrane</keyword>
<name>A0ABU1AND4_9BACT</name>
<evidence type="ECO:0000313" key="2">
    <source>
        <dbReference type="EMBL" id="MDQ8196302.1"/>
    </source>
</evidence>
<evidence type="ECO:0000313" key="3">
    <source>
        <dbReference type="Proteomes" id="UP001243717"/>
    </source>
</evidence>
<keyword evidence="1" id="KW-1133">Transmembrane helix</keyword>
<dbReference type="EMBL" id="JARXIC010000061">
    <property type="protein sequence ID" value="MDQ8196302.1"/>
    <property type="molecule type" value="Genomic_DNA"/>
</dbReference>
<protein>
    <submittedName>
        <fullName evidence="2">Uncharacterized protein</fullName>
    </submittedName>
</protein>
<evidence type="ECO:0000256" key="1">
    <source>
        <dbReference type="SAM" id="Phobius"/>
    </source>
</evidence>
<organism evidence="2 3">
    <name type="scientific">Thalassobacterium sedimentorum</name>
    <dbReference type="NCBI Taxonomy" id="3041258"/>
    <lineage>
        <taxon>Bacteria</taxon>
        <taxon>Pseudomonadati</taxon>
        <taxon>Verrucomicrobiota</taxon>
        <taxon>Opitutia</taxon>
        <taxon>Puniceicoccales</taxon>
        <taxon>Coraliomargaritaceae</taxon>
        <taxon>Thalassobacterium</taxon>
    </lineage>
</organism>
<accession>A0ABU1AND4</accession>
<feature type="transmembrane region" description="Helical" evidence="1">
    <location>
        <begin position="61"/>
        <end position="80"/>
    </location>
</feature>
<keyword evidence="3" id="KW-1185">Reference proteome</keyword>
<comment type="caution">
    <text evidence="2">The sequence shown here is derived from an EMBL/GenBank/DDBJ whole genome shotgun (WGS) entry which is preliminary data.</text>
</comment>
<sequence>MIEKVEAENNAPATENGRIIGNLERLLLLFFLWEGAAVAATFIVAVKGLARFKKMEEHQAFAEYVIIETFLFVLITLIIYKFCQLLF</sequence>
<reference evidence="2 3" key="1">
    <citation type="submission" date="2023-04" db="EMBL/GenBank/DDBJ databases">
        <title>A novel bacteria isolated from coastal sediment.</title>
        <authorList>
            <person name="Liu X.-J."/>
            <person name="Du Z.-J."/>
        </authorList>
    </citation>
    <scope>NUCLEOTIDE SEQUENCE [LARGE SCALE GENOMIC DNA]</scope>
    <source>
        <strain evidence="2 3">SDUM461004</strain>
    </source>
</reference>
<keyword evidence="1" id="KW-0472">Membrane</keyword>
<dbReference type="Proteomes" id="UP001243717">
    <property type="component" value="Unassembled WGS sequence"/>
</dbReference>
<feature type="transmembrane region" description="Helical" evidence="1">
    <location>
        <begin position="26"/>
        <end position="49"/>
    </location>
</feature>